<protein>
    <recommendedName>
        <fullName evidence="2">PD-(D/E)XK nuclease superfamily protein</fullName>
    </recommendedName>
</protein>
<dbReference type="EMBL" id="FPHE01000162">
    <property type="protein sequence ID" value="SFV67624.1"/>
    <property type="molecule type" value="Genomic_DNA"/>
</dbReference>
<proteinExistence type="predicted"/>
<evidence type="ECO:0000313" key="1">
    <source>
        <dbReference type="EMBL" id="SFV67624.1"/>
    </source>
</evidence>
<dbReference type="Pfam" id="PF08011">
    <property type="entry name" value="PDDEXK_9"/>
    <property type="match status" value="1"/>
</dbReference>
<sequence>MSSGRIDLSVFIDDKVYIFEFKVDQKGALKQIKERGYHQQYLSDYNEIYILGVEFDSQKRNVTTYEWERVL</sequence>
<evidence type="ECO:0008006" key="2">
    <source>
        <dbReference type="Google" id="ProtNLM"/>
    </source>
</evidence>
<dbReference type="InterPro" id="IPR012547">
    <property type="entry name" value="PDDEXK_9"/>
</dbReference>
<dbReference type="AlphaFoldDB" id="A0A1W1CPD3"/>
<reference evidence="1" key="1">
    <citation type="submission" date="2016-10" db="EMBL/GenBank/DDBJ databases">
        <authorList>
            <person name="de Groot N.N."/>
        </authorList>
    </citation>
    <scope>NUCLEOTIDE SEQUENCE</scope>
</reference>
<accession>A0A1W1CPD3</accession>
<organism evidence="1">
    <name type="scientific">hydrothermal vent metagenome</name>
    <dbReference type="NCBI Taxonomy" id="652676"/>
    <lineage>
        <taxon>unclassified sequences</taxon>
        <taxon>metagenomes</taxon>
        <taxon>ecological metagenomes</taxon>
    </lineage>
</organism>
<name>A0A1W1CPD3_9ZZZZ</name>
<gene>
    <name evidence="1" type="ORF">MNB_SV-12-328</name>
</gene>